<accession>A0A0F8ZFA6</accession>
<gene>
    <name evidence="1" type="ORF">LCGC14_2781370</name>
</gene>
<sequence>MSKIVFNPSPRIDYSGRHFGADVFRFISNEFLLYDSKTSQIIKRLKYEHQFEISIDTVRRMYEDVLKLKSLKIDEKTREIIKEQGSILLGLDGQDPGGDAPSIWCFMDLVSNRILATRKFDSLDYKKLRKTIEEIDQLYGVKIIGWVSDKQNLLTKCHDVYYSDIPHQYCQFHFLRNNWRHLTALDSNIYLSLKKTINGLYIHSTSKSTKVNFENVGKASVRDAFENIDKDLQTMLKVRNKTLKELRGTWLYETVEKYANDMKTVMITLDPTFRFTKIMSKTISSLRKVLDDVEHYYTDAKLLFKYFQEIRAIFGEGGFSREIRIKKLSKIYEIVLAAAKERDPTLRLEDCKTFLPSKKKSTVEILGEWCRLWESYLPGLFQYYNFPKAVKTNMDLEKGFSVQKQAIFNRVAKA</sequence>
<name>A0A0F8ZFA6_9ZZZZ</name>
<feature type="non-terminal residue" evidence="1">
    <location>
        <position position="414"/>
    </location>
</feature>
<evidence type="ECO:0008006" key="2">
    <source>
        <dbReference type="Google" id="ProtNLM"/>
    </source>
</evidence>
<reference evidence="1" key="1">
    <citation type="journal article" date="2015" name="Nature">
        <title>Complex archaea that bridge the gap between prokaryotes and eukaryotes.</title>
        <authorList>
            <person name="Spang A."/>
            <person name="Saw J.H."/>
            <person name="Jorgensen S.L."/>
            <person name="Zaremba-Niedzwiedzka K."/>
            <person name="Martijn J."/>
            <person name="Lind A.E."/>
            <person name="van Eijk R."/>
            <person name="Schleper C."/>
            <person name="Guy L."/>
            <person name="Ettema T.J."/>
        </authorList>
    </citation>
    <scope>NUCLEOTIDE SEQUENCE</scope>
</reference>
<evidence type="ECO:0000313" key="1">
    <source>
        <dbReference type="EMBL" id="KKK84635.1"/>
    </source>
</evidence>
<proteinExistence type="predicted"/>
<dbReference type="EMBL" id="LAZR01051684">
    <property type="protein sequence ID" value="KKK84635.1"/>
    <property type="molecule type" value="Genomic_DNA"/>
</dbReference>
<feature type="non-terminal residue" evidence="1">
    <location>
        <position position="1"/>
    </location>
</feature>
<protein>
    <recommendedName>
        <fullName evidence="2">MULE transposase domain-containing protein</fullName>
    </recommendedName>
</protein>
<organism evidence="1">
    <name type="scientific">marine sediment metagenome</name>
    <dbReference type="NCBI Taxonomy" id="412755"/>
    <lineage>
        <taxon>unclassified sequences</taxon>
        <taxon>metagenomes</taxon>
        <taxon>ecological metagenomes</taxon>
    </lineage>
</organism>
<dbReference type="AlphaFoldDB" id="A0A0F8ZFA6"/>
<comment type="caution">
    <text evidence="1">The sequence shown here is derived from an EMBL/GenBank/DDBJ whole genome shotgun (WGS) entry which is preliminary data.</text>
</comment>